<dbReference type="PROSITE" id="PS50048">
    <property type="entry name" value="ZN2_CY6_FUNGAL_2"/>
    <property type="match status" value="1"/>
</dbReference>
<accession>A0ABR1IE32</accession>
<keyword evidence="2" id="KW-0862">Zinc</keyword>
<dbReference type="InterPro" id="IPR001138">
    <property type="entry name" value="Zn2Cys6_DnaBD"/>
</dbReference>
<dbReference type="PANTHER" id="PTHR47660:SF2">
    <property type="entry name" value="TRANSCRIPTION FACTOR WITH C2H2 AND ZN(2)-CYS(6) DNA BINDING DOMAIN (EUROFUNG)"/>
    <property type="match status" value="1"/>
</dbReference>
<evidence type="ECO:0000256" key="1">
    <source>
        <dbReference type="ARBA" id="ARBA00022723"/>
    </source>
</evidence>
<keyword evidence="9" id="KW-1185">Reference proteome</keyword>
<dbReference type="Pfam" id="PF00172">
    <property type="entry name" value="Zn_clus"/>
    <property type="match status" value="1"/>
</dbReference>
<dbReference type="EMBL" id="JAZAVK010000008">
    <property type="protein sequence ID" value="KAK7431858.1"/>
    <property type="molecule type" value="Genomic_DNA"/>
</dbReference>
<dbReference type="CDD" id="cd12148">
    <property type="entry name" value="fungal_TF_MHR"/>
    <property type="match status" value="1"/>
</dbReference>
<comment type="caution">
    <text evidence="8">The sequence shown here is derived from an EMBL/GenBank/DDBJ whole genome shotgun (WGS) entry which is preliminary data.</text>
</comment>
<dbReference type="SUPFAM" id="SSF57701">
    <property type="entry name" value="Zn2/Cys6 DNA-binding domain"/>
    <property type="match status" value="1"/>
</dbReference>
<dbReference type="SMART" id="SM00066">
    <property type="entry name" value="GAL4"/>
    <property type="match status" value="1"/>
</dbReference>
<keyword evidence="4" id="KW-0804">Transcription</keyword>
<dbReference type="Proteomes" id="UP001498421">
    <property type="component" value="Unassembled WGS sequence"/>
</dbReference>
<evidence type="ECO:0000256" key="2">
    <source>
        <dbReference type="ARBA" id="ARBA00022833"/>
    </source>
</evidence>
<protein>
    <recommendedName>
        <fullName evidence="7">Zn(2)-C6 fungal-type domain-containing protein</fullName>
    </recommendedName>
</protein>
<dbReference type="Pfam" id="PF04082">
    <property type="entry name" value="Fungal_trans"/>
    <property type="match status" value="1"/>
</dbReference>
<feature type="region of interest" description="Disordered" evidence="6">
    <location>
        <begin position="87"/>
        <end position="140"/>
    </location>
</feature>
<organism evidence="8 9">
    <name type="scientific">Neonectria magnoliae</name>
    <dbReference type="NCBI Taxonomy" id="2732573"/>
    <lineage>
        <taxon>Eukaryota</taxon>
        <taxon>Fungi</taxon>
        <taxon>Dikarya</taxon>
        <taxon>Ascomycota</taxon>
        <taxon>Pezizomycotina</taxon>
        <taxon>Sordariomycetes</taxon>
        <taxon>Hypocreomycetidae</taxon>
        <taxon>Hypocreales</taxon>
        <taxon>Nectriaceae</taxon>
        <taxon>Neonectria</taxon>
    </lineage>
</organism>
<keyword evidence="3" id="KW-0805">Transcription regulation</keyword>
<evidence type="ECO:0000256" key="3">
    <source>
        <dbReference type="ARBA" id="ARBA00023015"/>
    </source>
</evidence>
<keyword evidence="5" id="KW-0539">Nucleus</keyword>
<keyword evidence="1" id="KW-0479">Metal-binding</keyword>
<dbReference type="PROSITE" id="PS00463">
    <property type="entry name" value="ZN2_CY6_FUNGAL_1"/>
    <property type="match status" value="1"/>
</dbReference>
<gene>
    <name evidence="8" type="ORF">QQZ08_001476</name>
</gene>
<evidence type="ECO:0000256" key="4">
    <source>
        <dbReference type="ARBA" id="ARBA00023163"/>
    </source>
</evidence>
<dbReference type="Gene3D" id="4.10.240.10">
    <property type="entry name" value="Zn(2)-C6 fungal-type DNA-binding domain"/>
    <property type="match status" value="1"/>
</dbReference>
<sequence>MPSGTDLSHDLSRDLSHPAVGVEGDPFARCDLLRRHLTRHDLTSAPDSRRGRACDACHANKTKCDGGTQCSLCSKRGISCTFKLASSNGRASGSPTGAKNDDQPTTDPALLSGPSTTDEEMRQDSPAAVPVGGLGFESRHPSDNPAVVGLARLARILASRTTTLKADFQITDKDKGWFEASSDEYLGRFHEGWPVIHAPTFYTESLPIGLTTTVVMIGAWLKDPDETKDIVLETHRILMDRFFEELSKPTPRDLAEQPWQTELYQAIVLNIIFAFYYGDEKVIARSVLLKGMLVAVLREIEFFVCSSSGHQQRIHFPGTFLPWVQSIRERWKRTIASLYKIDAYLSIARWQPPTIHREELDVALPSTFALWNAHGLDVFFKRLPQEPADRTSYKLSEITNSPNSRARSLLLLEDVHLALCGLHPGIWNHLQITRRTGAVGLDSLRSLAWHLESWKAELERISQQCSQSFLTEKTAGLPFVAYLGRFDEDPARERHAATVHIKCLLSDALMLYHIQGMQLYADVRTISAVATYMDTPMQKEPSTPPRIQNYEAQLHEWAATAESRRALLHAVGALRMREAVVDANEPQTRYIDPISYLATSMSALVVWAWIMFAEATCSCIPTLDHINIGVDPPDLQSTARLENWIHSGGTAGLHGIPFCRCVADGWMAQFSATLPQGSRRWALGDDIAPMLRAPRKL</sequence>
<feature type="compositionally biased region" description="Basic and acidic residues" evidence="6">
    <location>
        <begin position="7"/>
        <end position="16"/>
    </location>
</feature>
<evidence type="ECO:0000256" key="5">
    <source>
        <dbReference type="ARBA" id="ARBA00023242"/>
    </source>
</evidence>
<evidence type="ECO:0000313" key="9">
    <source>
        <dbReference type="Proteomes" id="UP001498421"/>
    </source>
</evidence>
<name>A0ABR1IE32_9HYPO</name>
<evidence type="ECO:0000313" key="8">
    <source>
        <dbReference type="EMBL" id="KAK7431858.1"/>
    </source>
</evidence>
<feature type="compositionally biased region" description="Polar residues" evidence="6">
    <location>
        <begin position="87"/>
        <end position="97"/>
    </location>
</feature>
<dbReference type="InterPro" id="IPR036864">
    <property type="entry name" value="Zn2-C6_fun-type_DNA-bd_sf"/>
</dbReference>
<feature type="domain" description="Zn(2)-C6 fungal-type" evidence="7">
    <location>
        <begin position="53"/>
        <end position="82"/>
    </location>
</feature>
<proteinExistence type="predicted"/>
<reference evidence="8 9" key="1">
    <citation type="journal article" date="2025" name="Microbiol. Resour. Announc.">
        <title>Draft genome sequences for Neonectria magnoliae and Neonectria punicea, canker pathogens of Liriodendron tulipifera and Acer saccharum in West Virginia.</title>
        <authorList>
            <person name="Petronek H.M."/>
            <person name="Kasson M.T."/>
            <person name="Metheny A.M."/>
            <person name="Stauder C.M."/>
            <person name="Lovett B."/>
            <person name="Lynch S.C."/>
            <person name="Garnas J.R."/>
            <person name="Kasson L.R."/>
            <person name="Stajich J.E."/>
        </authorList>
    </citation>
    <scope>NUCLEOTIDE SEQUENCE [LARGE SCALE GENOMIC DNA]</scope>
    <source>
        <strain evidence="8 9">NRRL 64651</strain>
    </source>
</reference>
<dbReference type="CDD" id="cd00067">
    <property type="entry name" value="GAL4"/>
    <property type="match status" value="1"/>
</dbReference>
<dbReference type="InterPro" id="IPR007219">
    <property type="entry name" value="XnlR_reg_dom"/>
</dbReference>
<evidence type="ECO:0000256" key="6">
    <source>
        <dbReference type="SAM" id="MobiDB-lite"/>
    </source>
</evidence>
<feature type="region of interest" description="Disordered" evidence="6">
    <location>
        <begin position="1"/>
        <end position="20"/>
    </location>
</feature>
<dbReference type="PANTHER" id="PTHR47660">
    <property type="entry name" value="TRANSCRIPTION FACTOR WITH C2H2 AND ZN(2)-CYS(6) DNA BINDING DOMAIN (EUROFUNG)-RELATED-RELATED"/>
    <property type="match status" value="1"/>
</dbReference>
<evidence type="ECO:0000259" key="7">
    <source>
        <dbReference type="PROSITE" id="PS50048"/>
    </source>
</evidence>